<dbReference type="PANTHER" id="PTHR42760">
    <property type="entry name" value="SHORT-CHAIN DEHYDROGENASES/REDUCTASES FAMILY MEMBER"/>
    <property type="match status" value="1"/>
</dbReference>
<protein>
    <submittedName>
        <fullName evidence="3">Glucose 1-dehydrogenase 2</fullName>
        <ecNumber evidence="3">1.1.1.47</ecNumber>
    </submittedName>
</protein>
<keyword evidence="2 3" id="KW-0560">Oxidoreductase</keyword>
<dbReference type="Gene3D" id="3.40.50.720">
    <property type="entry name" value="NAD(P)-binding Rossmann-like Domain"/>
    <property type="match status" value="1"/>
</dbReference>
<gene>
    <name evidence="3" type="primary">ycdF</name>
    <name evidence="3" type="ORF">LzC2_34990</name>
</gene>
<dbReference type="PANTHER" id="PTHR42760:SF133">
    <property type="entry name" value="3-OXOACYL-[ACYL-CARRIER-PROTEIN] REDUCTASE"/>
    <property type="match status" value="1"/>
</dbReference>
<evidence type="ECO:0000313" key="4">
    <source>
        <dbReference type="Proteomes" id="UP000609651"/>
    </source>
</evidence>
<dbReference type="Pfam" id="PF13561">
    <property type="entry name" value="adh_short_C2"/>
    <property type="match status" value="1"/>
</dbReference>
<evidence type="ECO:0000256" key="2">
    <source>
        <dbReference type="ARBA" id="ARBA00023002"/>
    </source>
</evidence>
<proteinExistence type="inferred from homology"/>
<keyword evidence="4" id="KW-1185">Reference proteome</keyword>
<reference evidence="3 4" key="1">
    <citation type="journal article" date="2020" name="Syst. Appl. Microbiol.">
        <title>Alienimonas chondri sp. nov., a novel planctomycete isolated from the biofilm of the red alga Chondrus crispus.</title>
        <authorList>
            <person name="Vitorino I."/>
            <person name="Albuquerque L."/>
            <person name="Wiegand S."/>
            <person name="Kallscheuer N."/>
            <person name="da Costa M.S."/>
            <person name="Lobo-da-Cunha A."/>
            <person name="Jogler C."/>
            <person name="Lage O.M."/>
        </authorList>
    </citation>
    <scope>NUCLEOTIDE SEQUENCE [LARGE SCALE GENOMIC DNA]</scope>
    <source>
        <strain evidence="3 4">LzC2</strain>
    </source>
</reference>
<dbReference type="EMBL" id="WTPX01000149">
    <property type="protein sequence ID" value="NNJ27397.1"/>
    <property type="molecule type" value="Genomic_DNA"/>
</dbReference>
<comment type="similarity">
    <text evidence="1">Belongs to the short-chain dehydrogenases/reductases (SDR) family.</text>
</comment>
<comment type="caution">
    <text evidence="3">The sequence shown here is derived from an EMBL/GenBank/DDBJ whole genome shotgun (WGS) entry which is preliminary data.</text>
</comment>
<name>A0ABX1VHT5_9PLAN</name>
<dbReference type="PRINTS" id="PR00081">
    <property type="entry name" value="GDHRDH"/>
</dbReference>
<dbReference type="EC" id="1.1.1.47" evidence="3"/>
<evidence type="ECO:0000256" key="1">
    <source>
        <dbReference type="ARBA" id="ARBA00006484"/>
    </source>
</evidence>
<dbReference type="GO" id="GO:0047936">
    <property type="term" value="F:glucose 1-dehydrogenase [NAD(P)+] activity"/>
    <property type="evidence" value="ECO:0007669"/>
    <property type="project" value="UniProtKB-EC"/>
</dbReference>
<accession>A0ABX1VHT5</accession>
<evidence type="ECO:0000313" key="3">
    <source>
        <dbReference type="EMBL" id="NNJ27397.1"/>
    </source>
</evidence>
<dbReference type="InterPro" id="IPR036291">
    <property type="entry name" value="NAD(P)-bd_dom_sf"/>
</dbReference>
<dbReference type="SUPFAM" id="SSF51735">
    <property type="entry name" value="NAD(P)-binding Rossmann-fold domains"/>
    <property type="match status" value="1"/>
</dbReference>
<organism evidence="3 4">
    <name type="scientific">Alienimonas chondri</name>
    <dbReference type="NCBI Taxonomy" id="2681879"/>
    <lineage>
        <taxon>Bacteria</taxon>
        <taxon>Pseudomonadati</taxon>
        <taxon>Planctomycetota</taxon>
        <taxon>Planctomycetia</taxon>
        <taxon>Planctomycetales</taxon>
        <taxon>Planctomycetaceae</taxon>
        <taxon>Alienimonas</taxon>
    </lineage>
</organism>
<dbReference type="InterPro" id="IPR002347">
    <property type="entry name" value="SDR_fam"/>
</dbReference>
<sequence length="87" mass="9265">MLAKELADRGIRVNEVSPGPIGTDFFDRTGMPDEQQEEMAEGLKSQVPLGRFGEPEEVAAVACFLLSDDAAYVTGSDYVVDGGLTLA</sequence>
<dbReference type="Proteomes" id="UP000609651">
    <property type="component" value="Unassembled WGS sequence"/>
</dbReference>